<keyword evidence="2" id="KW-1185">Reference proteome</keyword>
<accession>A0A0N4W5E8</accession>
<gene>
    <name evidence="1" type="ORF">HPLM_LOCUS5174</name>
</gene>
<name>A0A0N4W5E8_HAEPC</name>
<protein>
    <submittedName>
        <fullName evidence="3">Reverse transcriptase domain-containing protein</fullName>
    </submittedName>
</protein>
<dbReference type="AlphaFoldDB" id="A0A0N4W5E8"/>
<proteinExistence type="predicted"/>
<reference evidence="1 2" key="2">
    <citation type="submission" date="2018-11" db="EMBL/GenBank/DDBJ databases">
        <authorList>
            <consortium name="Pathogen Informatics"/>
        </authorList>
    </citation>
    <scope>NUCLEOTIDE SEQUENCE [LARGE SCALE GENOMIC DNA]</scope>
    <source>
        <strain evidence="1 2">MHpl1</strain>
    </source>
</reference>
<sequence length="185" mass="20643">MLDKLIDLTKMAGLKVNSSKTKWMSNNRNGQQLGVNDEEIELCRRVSSSFIYLSQLKATNAFTAEISIPCANIVHFTFDGVEMNAVLSALVAQGKAKAGEGRIKVDGTPVRKTSSYVNIGRSLNTDNDMKGKSVRRQKAAWVAFKINSIQNQFKRSPTIRLIRNFALVCSTPQFFLRSLARRRLG</sequence>
<dbReference type="Proteomes" id="UP000268014">
    <property type="component" value="Unassembled WGS sequence"/>
</dbReference>
<reference evidence="3" key="1">
    <citation type="submission" date="2017-02" db="UniProtKB">
        <authorList>
            <consortium name="WormBaseParasite"/>
        </authorList>
    </citation>
    <scope>IDENTIFICATION</scope>
</reference>
<evidence type="ECO:0000313" key="3">
    <source>
        <dbReference type="WBParaSite" id="HPLM_0000518201-mRNA-1"/>
    </source>
</evidence>
<evidence type="ECO:0000313" key="2">
    <source>
        <dbReference type="Proteomes" id="UP000268014"/>
    </source>
</evidence>
<organism evidence="3">
    <name type="scientific">Haemonchus placei</name>
    <name type="common">Barber's pole worm</name>
    <dbReference type="NCBI Taxonomy" id="6290"/>
    <lineage>
        <taxon>Eukaryota</taxon>
        <taxon>Metazoa</taxon>
        <taxon>Ecdysozoa</taxon>
        <taxon>Nematoda</taxon>
        <taxon>Chromadorea</taxon>
        <taxon>Rhabditida</taxon>
        <taxon>Rhabditina</taxon>
        <taxon>Rhabditomorpha</taxon>
        <taxon>Strongyloidea</taxon>
        <taxon>Trichostrongylidae</taxon>
        <taxon>Haemonchus</taxon>
    </lineage>
</organism>
<evidence type="ECO:0000313" key="1">
    <source>
        <dbReference type="EMBL" id="VDO25122.1"/>
    </source>
</evidence>
<dbReference type="EMBL" id="UZAF01016299">
    <property type="protein sequence ID" value="VDO25122.1"/>
    <property type="molecule type" value="Genomic_DNA"/>
</dbReference>
<dbReference type="OrthoDB" id="410104at2759"/>
<dbReference type="WBParaSite" id="HPLM_0000518201-mRNA-1">
    <property type="protein sequence ID" value="HPLM_0000518201-mRNA-1"/>
    <property type="gene ID" value="HPLM_0000518201"/>
</dbReference>